<name>A0A8J3HWG3_9CHLR</name>
<comment type="caution">
    <text evidence="1">The sequence shown here is derived from an EMBL/GenBank/DDBJ whole genome shotgun (WGS) entry which is preliminary data.</text>
</comment>
<organism evidence="1 2">
    <name type="scientific">Ktedonospora formicarum</name>
    <dbReference type="NCBI Taxonomy" id="2778364"/>
    <lineage>
        <taxon>Bacteria</taxon>
        <taxon>Bacillati</taxon>
        <taxon>Chloroflexota</taxon>
        <taxon>Ktedonobacteria</taxon>
        <taxon>Ktedonobacterales</taxon>
        <taxon>Ktedonobacteraceae</taxon>
        <taxon>Ktedonospora</taxon>
    </lineage>
</organism>
<dbReference type="AlphaFoldDB" id="A0A8J3HWG3"/>
<protein>
    <submittedName>
        <fullName evidence="1">Uncharacterized protein</fullName>
    </submittedName>
</protein>
<accession>A0A8J3HWG3</accession>
<dbReference type="EMBL" id="BNJF01000001">
    <property type="protein sequence ID" value="GHO42285.1"/>
    <property type="molecule type" value="Genomic_DNA"/>
</dbReference>
<reference evidence="1" key="1">
    <citation type="submission" date="2020-10" db="EMBL/GenBank/DDBJ databases">
        <title>Taxonomic study of unclassified bacteria belonging to the class Ktedonobacteria.</title>
        <authorList>
            <person name="Yabe S."/>
            <person name="Wang C.M."/>
            <person name="Zheng Y."/>
            <person name="Sakai Y."/>
            <person name="Cavaletti L."/>
            <person name="Monciardini P."/>
            <person name="Donadio S."/>
        </authorList>
    </citation>
    <scope>NUCLEOTIDE SEQUENCE</scope>
    <source>
        <strain evidence="1">SOSP1-1</strain>
    </source>
</reference>
<evidence type="ECO:0000313" key="1">
    <source>
        <dbReference type="EMBL" id="GHO42285.1"/>
    </source>
</evidence>
<dbReference type="Proteomes" id="UP000612362">
    <property type="component" value="Unassembled WGS sequence"/>
</dbReference>
<sequence length="190" mass="21682">MVLETAASQQSAEERGYVRPLLHELVLDGLCLNALRQQRFWNNGASAGMLAHGLLFVDLDEVLFTPQEYEQYRRQVLECALAGHSGKEPLDDREMHAYLAWLALHSEAREASEVSLSQLSPLLSDLSSQLAEQIDRRRFKLCASQHPGSGEEVIRVIERQYPDNDWLLWTQEHVSLRLGVYYAQEEESDS</sequence>
<gene>
    <name evidence="1" type="ORF">KSX_04480</name>
</gene>
<proteinExistence type="predicted"/>
<evidence type="ECO:0000313" key="2">
    <source>
        <dbReference type="Proteomes" id="UP000612362"/>
    </source>
</evidence>
<keyword evidence="2" id="KW-1185">Reference proteome</keyword>